<comment type="caution">
    <text evidence="3">The sequence shown here is derived from an EMBL/GenBank/DDBJ whole genome shotgun (WGS) entry which is preliminary data.</text>
</comment>
<dbReference type="InterPro" id="IPR038109">
    <property type="entry name" value="DNA_bind_recomb_sf"/>
</dbReference>
<dbReference type="InterPro" id="IPR050639">
    <property type="entry name" value="SSR_resolvase"/>
</dbReference>
<dbReference type="SUPFAM" id="SSF53041">
    <property type="entry name" value="Resolvase-like"/>
    <property type="match status" value="1"/>
</dbReference>
<evidence type="ECO:0000256" key="1">
    <source>
        <dbReference type="ARBA" id="ARBA00009913"/>
    </source>
</evidence>
<dbReference type="AlphaFoldDB" id="A0A9X5I751"/>
<comment type="similarity">
    <text evidence="1">Belongs to the site-specific recombinase resolvase family.</text>
</comment>
<proteinExistence type="inferred from homology"/>
<dbReference type="Pfam" id="PF07508">
    <property type="entry name" value="Recombinase"/>
    <property type="match status" value="1"/>
</dbReference>
<dbReference type="GO" id="GO:0003677">
    <property type="term" value="F:DNA binding"/>
    <property type="evidence" value="ECO:0007669"/>
    <property type="project" value="InterPro"/>
</dbReference>
<reference evidence="3 4" key="1">
    <citation type="journal article" date="2015" name="Genome Announc.">
        <title>Draft Genome Sequence of the Terrestrial Cyanobacterium Scytonema millei VB511283, Isolated from Eastern India.</title>
        <authorList>
            <person name="Sen D."/>
            <person name="Chandrababunaidu M.M."/>
            <person name="Singh D."/>
            <person name="Sanghi N."/>
            <person name="Ghorai A."/>
            <person name="Mishra G.P."/>
            <person name="Madduluri M."/>
            <person name="Adhikary S.P."/>
            <person name="Tripathy S."/>
        </authorList>
    </citation>
    <scope>NUCLEOTIDE SEQUENCE [LARGE SCALE GENOMIC DNA]</scope>
    <source>
        <strain evidence="3 4">VB511283</strain>
    </source>
</reference>
<dbReference type="InterPro" id="IPR011109">
    <property type="entry name" value="DNA_bind_recombinase_dom"/>
</dbReference>
<protein>
    <submittedName>
        <fullName evidence="3">Recombinase family protein</fullName>
    </submittedName>
</protein>
<organism evidence="3 4">
    <name type="scientific">Scytonema millei VB511283</name>
    <dbReference type="NCBI Taxonomy" id="1245923"/>
    <lineage>
        <taxon>Bacteria</taxon>
        <taxon>Bacillati</taxon>
        <taxon>Cyanobacteriota</taxon>
        <taxon>Cyanophyceae</taxon>
        <taxon>Nostocales</taxon>
        <taxon>Scytonemataceae</taxon>
        <taxon>Scytonema</taxon>
    </lineage>
</organism>
<dbReference type="RefSeq" id="WP_039713157.1">
    <property type="nucleotide sequence ID" value="NZ_JTJC03000011.1"/>
</dbReference>
<dbReference type="EMBL" id="JTJC03000011">
    <property type="protein sequence ID" value="NHC37740.1"/>
    <property type="molecule type" value="Genomic_DNA"/>
</dbReference>
<dbReference type="Gene3D" id="3.90.1750.20">
    <property type="entry name" value="Putative Large Serine Recombinase, Chain B, Domain 2"/>
    <property type="match status" value="1"/>
</dbReference>
<evidence type="ECO:0000313" key="3">
    <source>
        <dbReference type="EMBL" id="NHC37740.1"/>
    </source>
</evidence>
<name>A0A9X5I751_9CYAN</name>
<dbReference type="InterPro" id="IPR006119">
    <property type="entry name" value="Resolv_N"/>
</dbReference>
<dbReference type="InterPro" id="IPR036162">
    <property type="entry name" value="Resolvase-like_N_sf"/>
</dbReference>
<dbReference type="OrthoDB" id="445127at2"/>
<dbReference type="GO" id="GO:0000150">
    <property type="term" value="F:DNA strand exchange activity"/>
    <property type="evidence" value="ECO:0007669"/>
    <property type="project" value="InterPro"/>
</dbReference>
<feature type="domain" description="Recombinase" evidence="2">
    <location>
        <begin position="138"/>
        <end position="238"/>
    </location>
</feature>
<keyword evidence="4" id="KW-1185">Reference proteome</keyword>
<accession>A0A9X5I751</accession>
<dbReference type="PANTHER" id="PTHR30461">
    <property type="entry name" value="DNA-INVERTASE FROM LAMBDOID PROPHAGE"/>
    <property type="match status" value="1"/>
</dbReference>
<sequence length="432" mass="48808">MTTFAYCYTDPLLDPTPDLGRWQGVDRVYQDLGQRSQLQQLLSDCQTAPPDCLFVRCLEDLGDSMAEIGDRLAQLQALSVKVAIGESSLATDLASELTLQTDLIQLLHAVGQQQRSRRLRQGHARNRLNALPPPGKAPYGYRRGKEKYAIDRTTAPVVKDFFENFLLFGSLRGAVRHLAQKYGKKISVTTGRRWLTNPVYRGDTAYQNGETIANTHVPIISREEAAQIDRLLRRNRQLPPRTASAPRSLVGLAVCSECQAPMTVVSVTARRQKREYLYLRALQCPQRPKCGAIAYEQVLEQTIVAICRDLPDAVAQMNFPQLDAAKQSLLSEIANREEILAQLSQLTSTGVLDEETASLRAYKLRAEISQLQAKFATLPPVNLRSVAQAVSIPQFWRDLSESERRFYFREFINQIQIVRQDTTWQVRLVFVF</sequence>
<dbReference type="Proteomes" id="UP000031532">
    <property type="component" value="Unassembled WGS sequence"/>
</dbReference>
<dbReference type="Pfam" id="PF00239">
    <property type="entry name" value="Resolvase"/>
    <property type="match status" value="1"/>
</dbReference>
<gene>
    <name evidence="3" type="ORF">QH73_0024400</name>
</gene>
<dbReference type="PANTHER" id="PTHR30461:SF26">
    <property type="entry name" value="RESOLVASE HOMOLOG YNEB"/>
    <property type="match status" value="1"/>
</dbReference>
<dbReference type="PROSITE" id="PS51737">
    <property type="entry name" value="RECOMBINASE_DNA_BIND"/>
    <property type="match status" value="1"/>
</dbReference>
<evidence type="ECO:0000259" key="2">
    <source>
        <dbReference type="PROSITE" id="PS51737"/>
    </source>
</evidence>
<evidence type="ECO:0000313" key="4">
    <source>
        <dbReference type="Proteomes" id="UP000031532"/>
    </source>
</evidence>
<dbReference type="SMART" id="SM00857">
    <property type="entry name" value="Resolvase"/>
    <property type="match status" value="1"/>
</dbReference>